<organism evidence="3 4">
    <name type="scientific">Glycocaulis albus</name>
    <dbReference type="NCBI Taxonomy" id="1382801"/>
    <lineage>
        <taxon>Bacteria</taxon>
        <taxon>Pseudomonadati</taxon>
        <taxon>Pseudomonadota</taxon>
        <taxon>Alphaproteobacteria</taxon>
        <taxon>Maricaulales</taxon>
        <taxon>Maricaulaceae</taxon>
        <taxon>Glycocaulis</taxon>
    </lineage>
</organism>
<protein>
    <recommendedName>
        <fullName evidence="2">DUF2061 domain-containing protein</fullName>
    </recommendedName>
</protein>
<dbReference type="RefSeq" id="WP_217978638.1">
    <property type="nucleotide sequence ID" value="NZ_BMFS01000001.1"/>
</dbReference>
<feature type="transmembrane region" description="Helical" evidence="1">
    <location>
        <begin position="62"/>
        <end position="81"/>
    </location>
</feature>
<dbReference type="InterPro" id="IPR018638">
    <property type="entry name" value="DUF2061_membrane"/>
</dbReference>
<dbReference type="Pfam" id="PF09834">
    <property type="entry name" value="DUF2061"/>
    <property type="match status" value="1"/>
</dbReference>
<dbReference type="EMBL" id="BMFS01000001">
    <property type="protein sequence ID" value="GGG89623.1"/>
    <property type="molecule type" value="Genomic_DNA"/>
</dbReference>
<feature type="transmembrane region" description="Helical" evidence="1">
    <location>
        <begin position="38"/>
        <end position="56"/>
    </location>
</feature>
<feature type="domain" description="DUF2061" evidence="2">
    <location>
        <begin position="36"/>
        <end position="86"/>
    </location>
</feature>
<evidence type="ECO:0000256" key="1">
    <source>
        <dbReference type="SAM" id="Phobius"/>
    </source>
</evidence>
<accession>A0ABQ1XBV4</accession>
<keyword evidence="4" id="KW-1185">Reference proteome</keyword>
<dbReference type="Proteomes" id="UP000648722">
    <property type="component" value="Unassembled WGS sequence"/>
</dbReference>
<keyword evidence="1" id="KW-0472">Membrane</keyword>
<evidence type="ECO:0000259" key="2">
    <source>
        <dbReference type="Pfam" id="PF09834"/>
    </source>
</evidence>
<keyword evidence="1" id="KW-1133">Transmembrane helix</keyword>
<sequence>MAEFFRMLLHRHGTMEDGRPCAPGFLALFRPSRNTAKAVTYAVMHLLVAMTVAFLLTWDWRAALAIGLIEPAVQTVAYYFHEKAWAKAEKRRQERLAEAS</sequence>
<name>A0ABQ1XBV4_9PROT</name>
<gene>
    <name evidence="3" type="ORF">GCM10007420_00830</name>
</gene>
<comment type="caution">
    <text evidence="3">The sequence shown here is derived from an EMBL/GenBank/DDBJ whole genome shotgun (WGS) entry which is preliminary data.</text>
</comment>
<reference evidence="4" key="1">
    <citation type="journal article" date="2019" name="Int. J. Syst. Evol. Microbiol.">
        <title>The Global Catalogue of Microorganisms (GCM) 10K type strain sequencing project: providing services to taxonomists for standard genome sequencing and annotation.</title>
        <authorList>
            <consortium name="The Broad Institute Genomics Platform"/>
            <consortium name="The Broad Institute Genome Sequencing Center for Infectious Disease"/>
            <person name="Wu L."/>
            <person name="Ma J."/>
        </authorList>
    </citation>
    <scope>NUCLEOTIDE SEQUENCE [LARGE SCALE GENOMIC DNA]</scope>
    <source>
        <strain evidence="4">CGMCC 1.12766</strain>
    </source>
</reference>
<keyword evidence="1" id="KW-0812">Transmembrane</keyword>
<proteinExistence type="predicted"/>
<evidence type="ECO:0000313" key="3">
    <source>
        <dbReference type="EMBL" id="GGG89623.1"/>
    </source>
</evidence>
<evidence type="ECO:0000313" key="4">
    <source>
        <dbReference type="Proteomes" id="UP000648722"/>
    </source>
</evidence>